<evidence type="ECO:0000256" key="13">
    <source>
        <dbReference type="PIRSR" id="PIRSR602401-1"/>
    </source>
</evidence>
<dbReference type="Proteomes" id="UP000694723">
    <property type="component" value="Unplaced"/>
</dbReference>
<keyword evidence="3 13" id="KW-0349">Heme</keyword>
<evidence type="ECO:0000313" key="17">
    <source>
        <dbReference type="Proteomes" id="UP000694723"/>
    </source>
</evidence>
<feature type="region of interest" description="Disordered" evidence="14">
    <location>
        <begin position="414"/>
        <end position="442"/>
    </location>
</feature>
<evidence type="ECO:0000256" key="12">
    <source>
        <dbReference type="ARBA" id="ARBA00023136"/>
    </source>
</evidence>
<dbReference type="PRINTS" id="PR00463">
    <property type="entry name" value="EP450I"/>
</dbReference>
<comment type="similarity">
    <text evidence="2">Belongs to the cytochrome P450 family.</text>
</comment>
<keyword evidence="11" id="KW-0503">Monooxygenase</keyword>
<feature type="compositionally biased region" description="Basic and acidic residues" evidence="14">
    <location>
        <begin position="427"/>
        <end position="439"/>
    </location>
</feature>
<protein>
    <submittedName>
        <fullName evidence="16">Uncharacterized protein</fullName>
    </submittedName>
</protein>
<dbReference type="AlphaFoldDB" id="A0A8D1SMT9"/>
<sequence>MTVPALASASGLLQVASLLGLLLLLLKAAQLYLHRQWLLKALQQFPSPPSHWLYGHSREFQEESELPPLLKRVEKYPSACARWLWGTRAMVLVYDPDYMKVVLARSDPKNSVVYRLLIPWIGCGLLLLNGQTWFQRRRMLTPAFHYDILKPYVGLMAKSVQVMLDKWEQLVAQDPRLEIVGPVSLMTLDTIMKCAFSHQGSAQTDGDSQSYIQAIWDLKNLIFSRLRSAFLQNDIIYRLSPEGRQCQRACQKVHQHTDRVIQLRKTHLQKEGEMENVKKKRHLDFLDILLFARMENGNSLSDTDVRAEVDTFMAAGHDSTASGISWVLYALASNPEHQQRCREEIQGLLGDGTSITWDHLDQMPYTPMCIKEALRLYPPVPSVGRELSKPITFPDGRSLPADRILHLDCHGAYSNQQKGPHPQLMDPSREAPGRLRGPDSLDPVAGATRNCIGKQFAMNEMKVVVALTLLRFELAPDPSRIPVPIQGIVLKSKNGIHLKLRKIP</sequence>
<dbReference type="GO" id="GO:0016712">
    <property type="term" value="F:oxidoreductase activity, acting on paired donors, with incorporation or reduction of molecular oxygen, reduced flavin or flavoprotein as one donor, and incorporation of one atom of oxygen"/>
    <property type="evidence" value="ECO:0007669"/>
    <property type="project" value="UniProtKB-ARBA"/>
</dbReference>
<evidence type="ECO:0000256" key="5">
    <source>
        <dbReference type="ARBA" id="ARBA00022723"/>
    </source>
</evidence>
<keyword evidence="5 13" id="KW-0479">Metal-binding</keyword>
<dbReference type="FunFam" id="1.10.630.10:FF:000005">
    <property type="entry name" value="cytochrome P450 4F22 isoform X2"/>
    <property type="match status" value="1"/>
</dbReference>
<organism evidence="16 17">
    <name type="scientific">Sus scrofa</name>
    <name type="common">Pig</name>
    <dbReference type="NCBI Taxonomy" id="9823"/>
    <lineage>
        <taxon>Eukaryota</taxon>
        <taxon>Metazoa</taxon>
        <taxon>Chordata</taxon>
        <taxon>Craniata</taxon>
        <taxon>Vertebrata</taxon>
        <taxon>Euteleostomi</taxon>
        <taxon>Mammalia</taxon>
        <taxon>Eutheria</taxon>
        <taxon>Laurasiatheria</taxon>
        <taxon>Artiodactyla</taxon>
        <taxon>Suina</taxon>
        <taxon>Suidae</taxon>
        <taxon>Sus</taxon>
    </lineage>
</organism>
<comment type="cofactor">
    <cofactor evidence="13">
        <name>heme</name>
        <dbReference type="ChEBI" id="CHEBI:30413"/>
    </cofactor>
</comment>
<keyword evidence="7" id="KW-0521">NADP</keyword>
<dbReference type="PANTHER" id="PTHR24291:SF39">
    <property type="entry name" value="CYTOCHROME P450 4A11-RELATED"/>
    <property type="match status" value="1"/>
</dbReference>
<dbReference type="GO" id="GO:0020037">
    <property type="term" value="F:heme binding"/>
    <property type="evidence" value="ECO:0007669"/>
    <property type="project" value="InterPro"/>
</dbReference>
<evidence type="ECO:0000256" key="14">
    <source>
        <dbReference type="SAM" id="MobiDB-lite"/>
    </source>
</evidence>
<reference evidence="16" key="1">
    <citation type="submission" date="2025-08" db="UniProtKB">
        <authorList>
            <consortium name="Ensembl"/>
        </authorList>
    </citation>
    <scope>IDENTIFICATION</scope>
</reference>
<dbReference type="GO" id="GO:0006629">
    <property type="term" value="P:lipid metabolic process"/>
    <property type="evidence" value="ECO:0007669"/>
    <property type="project" value="UniProtKB-ARBA"/>
</dbReference>
<dbReference type="CDD" id="cd20678">
    <property type="entry name" value="CYP4B-like"/>
    <property type="match status" value="1"/>
</dbReference>
<proteinExistence type="inferred from homology"/>
<evidence type="ECO:0000256" key="6">
    <source>
        <dbReference type="ARBA" id="ARBA00022824"/>
    </source>
</evidence>
<evidence type="ECO:0000256" key="11">
    <source>
        <dbReference type="ARBA" id="ARBA00023033"/>
    </source>
</evidence>
<dbReference type="GO" id="GO:0005789">
    <property type="term" value="C:endoplasmic reticulum membrane"/>
    <property type="evidence" value="ECO:0007669"/>
    <property type="project" value="UniProtKB-SubCell"/>
</dbReference>
<name>A0A8D1SMT9_PIG</name>
<evidence type="ECO:0000256" key="3">
    <source>
        <dbReference type="ARBA" id="ARBA00022617"/>
    </source>
</evidence>
<dbReference type="InterPro" id="IPR001128">
    <property type="entry name" value="Cyt_P450"/>
</dbReference>
<dbReference type="InterPro" id="IPR002401">
    <property type="entry name" value="Cyt_P450_E_grp-I"/>
</dbReference>
<dbReference type="InterPro" id="IPR036396">
    <property type="entry name" value="Cyt_P450_sf"/>
</dbReference>
<evidence type="ECO:0000256" key="10">
    <source>
        <dbReference type="ARBA" id="ARBA00023004"/>
    </source>
</evidence>
<dbReference type="InterPro" id="IPR050196">
    <property type="entry name" value="Cytochrome_P450_Monoox"/>
</dbReference>
<dbReference type="GO" id="GO:0005506">
    <property type="term" value="F:iron ion binding"/>
    <property type="evidence" value="ECO:0007669"/>
    <property type="project" value="InterPro"/>
</dbReference>
<keyword evidence="12 15" id="KW-0472">Membrane</keyword>
<dbReference type="Pfam" id="PF00067">
    <property type="entry name" value="p450"/>
    <property type="match status" value="1"/>
</dbReference>
<dbReference type="PANTHER" id="PTHR24291">
    <property type="entry name" value="CYTOCHROME P450 FAMILY 4"/>
    <property type="match status" value="1"/>
</dbReference>
<keyword evidence="6" id="KW-0256">Endoplasmic reticulum</keyword>
<dbReference type="PRINTS" id="PR00385">
    <property type="entry name" value="P450"/>
</dbReference>
<keyword evidence="10 13" id="KW-0408">Iron</keyword>
<evidence type="ECO:0000256" key="15">
    <source>
        <dbReference type="SAM" id="Phobius"/>
    </source>
</evidence>
<dbReference type="SUPFAM" id="SSF48264">
    <property type="entry name" value="Cytochrome P450"/>
    <property type="match status" value="1"/>
</dbReference>
<evidence type="ECO:0000256" key="1">
    <source>
        <dbReference type="ARBA" id="ARBA00004477"/>
    </source>
</evidence>
<feature type="transmembrane region" description="Helical" evidence="15">
    <location>
        <begin position="112"/>
        <end position="130"/>
    </location>
</feature>
<dbReference type="Gene3D" id="1.10.630.10">
    <property type="entry name" value="Cytochrome P450"/>
    <property type="match status" value="1"/>
</dbReference>
<accession>A0A8D1SMT9</accession>
<evidence type="ECO:0000256" key="8">
    <source>
        <dbReference type="ARBA" id="ARBA00022989"/>
    </source>
</evidence>
<evidence type="ECO:0000313" key="16">
    <source>
        <dbReference type="Ensembl" id="ENSSSCP00060003187.1"/>
    </source>
</evidence>
<comment type="subcellular location">
    <subcellularLocation>
        <location evidence="1">Endoplasmic reticulum membrane</location>
        <topology evidence="1">Multi-pass membrane protein</topology>
    </subcellularLocation>
</comment>
<keyword evidence="8 15" id="KW-1133">Transmembrane helix</keyword>
<dbReference type="Ensembl" id="ENSSSCT00060008679.1">
    <property type="protein sequence ID" value="ENSSSCP00060003187.1"/>
    <property type="gene ID" value="ENSSSCG00060006792.1"/>
</dbReference>
<evidence type="ECO:0000256" key="4">
    <source>
        <dbReference type="ARBA" id="ARBA00022692"/>
    </source>
</evidence>
<evidence type="ECO:0000256" key="9">
    <source>
        <dbReference type="ARBA" id="ARBA00023002"/>
    </source>
</evidence>
<evidence type="ECO:0000256" key="2">
    <source>
        <dbReference type="ARBA" id="ARBA00010617"/>
    </source>
</evidence>
<evidence type="ECO:0000256" key="7">
    <source>
        <dbReference type="ARBA" id="ARBA00022857"/>
    </source>
</evidence>
<keyword evidence="9" id="KW-0560">Oxidoreductase</keyword>
<feature type="binding site" description="axial binding residue" evidence="13">
    <location>
        <position position="451"/>
    </location>
    <ligand>
        <name>heme</name>
        <dbReference type="ChEBI" id="CHEBI:30413"/>
    </ligand>
    <ligandPart>
        <name>Fe</name>
        <dbReference type="ChEBI" id="CHEBI:18248"/>
    </ligandPart>
</feature>
<keyword evidence="4 15" id="KW-0812">Transmembrane</keyword>